<dbReference type="STRING" id="946362.F2UAG6"/>
<evidence type="ECO:0000256" key="14">
    <source>
        <dbReference type="SAM" id="Phobius"/>
    </source>
</evidence>
<evidence type="ECO:0000313" key="16">
    <source>
        <dbReference type="Proteomes" id="UP000007799"/>
    </source>
</evidence>
<evidence type="ECO:0000256" key="2">
    <source>
        <dbReference type="ARBA" id="ARBA00006375"/>
    </source>
</evidence>
<evidence type="ECO:0000256" key="4">
    <source>
        <dbReference type="ARBA" id="ARBA00022692"/>
    </source>
</evidence>
<feature type="transmembrane region" description="Helical" evidence="14">
    <location>
        <begin position="168"/>
        <end position="190"/>
    </location>
</feature>
<evidence type="ECO:0000313" key="15">
    <source>
        <dbReference type="EMBL" id="EGD73382.1"/>
    </source>
</evidence>
<feature type="repeat" description="Solcar" evidence="12">
    <location>
        <begin position="17"/>
        <end position="102"/>
    </location>
</feature>
<dbReference type="GO" id="GO:0055085">
    <property type="term" value="P:transmembrane transport"/>
    <property type="evidence" value="ECO:0007669"/>
    <property type="project" value="InterPro"/>
</dbReference>
<dbReference type="Gene3D" id="1.50.40.10">
    <property type="entry name" value="Mitochondrial carrier domain"/>
    <property type="match status" value="1"/>
</dbReference>
<dbReference type="EMBL" id="GL832966">
    <property type="protein sequence ID" value="EGD73382.1"/>
    <property type="molecule type" value="Genomic_DNA"/>
</dbReference>
<evidence type="ECO:0000256" key="5">
    <source>
        <dbReference type="ARBA" id="ARBA00022723"/>
    </source>
</evidence>
<gene>
    <name evidence="15" type="ORF">PTSG_05077</name>
</gene>
<comment type="similarity">
    <text evidence="2 13">Belongs to the mitochondrial carrier (TC 2.A.29) family.</text>
</comment>
<evidence type="ECO:0000256" key="11">
    <source>
        <dbReference type="ARBA" id="ARBA00023136"/>
    </source>
</evidence>
<name>F2UAG6_SALR5</name>
<keyword evidence="4 12" id="KW-0812">Transmembrane</keyword>
<evidence type="ECO:0000256" key="9">
    <source>
        <dbReference type="ARBA" id="ARBA00022989"/>
    </source>
</evidence>
<dbReference type="FunFam" id="1.50.40.10:FF:000016">
    <property type="entry name" value="Solute carrier family 25 member 23"/>
    <property type="match status" value="1"/>
</dbReference>
<keyword evidence="16" id="KW-1185">Reference proteome</keyword>
<proteinExistence type="inferred from homology"/>
<dbReference type="eggNOG" id="KOG0036">
    <property type="taxonomic scope" value="Eukaryota"/>
</dbReference>
<dbReference type="FunCoup" id="F2UAG6">
    <property type="interactions" value="1749"/>
</dbReference>
<sequence length="237" mass="26213">MSQQIQDAEEALAARKRQLWNHFIAGGVAGAVSRTCTAPLDRLKMIFQSQAGDTRMGVINGFKYMRDEGGMRSMWRGNFVNVLKITPESAIKFWAWDAAKSVLYSCEETQEVPALERFAAGAVAGVTAQLSIFPLEVIKTRLATSKTGHYRGMFDCVAQMAHREGFRAFYRGMLPALIGVIPYAGIDLAVYEFLKTNYAMSQPNRETNVFVFLGCGAISSMCGQLASYPLALIRTRV</sequence>
<evidence type="ECO:0000256" key="3">
    <source>
        <dbReference type="ARBA" id="ARBA00022448"/>
    </source>
</evidence>
<evidence type="ECO:0000256" key="8">
    <source>
        <dbReference type="ARBA" id="ARBA00022837"/>
    </source>
</evidence>
<dbReference type="SUPFAM" id="SSF103506">
    <property type="entry name" value="Mitochondrial carrier"/>
    <property type="match status" value="1"/>
</dbReference>
<dbReference type="PANTHER" id="PTHR24089">
    <property type="entry name" value="SOLUTE CARRIER FAMILY 25"/>
    <property type="match status" value="1"/>
</dbReference>
<dbReference type="InterPro" id="IPR023395">
    <property type="entry name" value="MCP_dom_sf"/>
</dbReference>
<dbReference type="AlphaFoldDB" id="F2UAG6"/>
<dbReference type="RefSeq" id="XP_004993664.1">
    <property type="nucleotide sequence ID" value="XM_004993607.1"/>
</dbReference>
<dbReference type="KEGG" id="sre:PTSG_05077"/>
<dbReference type="Pfam" id="PF00153">
    <property type="entry name" value="Mito_carr"/>
    <property type="match status" value="2"/>
</dbReference>
<comment type="subcellular location">
    <subcellularLocation>
        <location evidence="1">Mitochondrion inner membrane</location>
        <topology evidence="1">Multi-pass membrane protein</topology>
    </subcellularLocation>
</comment>
<dbReference type="PROSITE" id="PS50920">
    <property type="entry name" value="SOLCAR"/>
    <property type="match status" value="2"/>
</dbReference>
<feature type="transmembrane region" description="Helical" evidence="14">
    <location>
        <begin position="210"/>
        <end position="233"/>
    </location>
</feature>
<dbReference type="PRINTS" id="PR00926">
    <property type="entry name" value="MITOCARRIER"/>
</dbReference>
<evidence type="ECO:0000256" key="10">
    <source>
        <dbReference type="ARBA" id="ARBA00023128"/>
    </source>
</evidence>
<dbReference type="OrthoDB" id="270584at2759"/>
<evidence type="ECO:0000256" key="7">
    <source>
        <dbReference type="ARBA" id="ARBA00022792"/>
    </source>
</evidence>
<protein>
    <submittedName>
        <fullName evidence="15">Uncharacterized protein</fullName>
    </submittedName>
</protein>
<keyword evidence="6" id="KW-0677">Repeat</keyword>
<dbReference type="InterPro" id="IPR018108">
    <property type="entry name" value="MCP_transmembrane"/>
</dbReference>
<accession>F2UAG6</accession>
<feature type="repeat" description="Solcar" evidence="12">
    <location>
        <begin position="112"/>
        <end position="197"/>
    </location>
</feature>
<dbReference type="GO" id="GO:0046872">
    <property type="term" value="F:metal ion binding"/>
    <property type="evidence" value="ECO:0007669"/>
    <property type="project" value="UniProtKB-KW"/>
</dbReference>
<keyword evidence="9 14" id="KW-1133">Transmembrane helix</keyword>
<keyword evidence="11 12" id="KW-0472">Membrane</keyword>
<keyword evidence="10" id="KW-0496">Mitochondrion</keyword>
<dbReference type="GO" id="GO:0005743">
    <property type="term" value="C:mitochondrial inner membrane"/>
    <property type="evidence" value="ECO:0007669"/>
    <property type="project" value="UniProtKB-SubCell"/>
</dbReference>
<keyword evidence="3 13" id="KW-0813">Transport</keyword>
<keyword evidence="8" id="KW-0106">Calcium</keyword>
<dbReference type="Proteomes" id="UP000007799">
    <property type="component" value="Unassembled WGS sequence"/>
</dbReference>
<evidence type="ECO:0000256" key="12">
    <source>
        <dbReference type="PROSITE-ProRule" id="PRU00282"/>
    </source>
</evidence>
<dbReference type="InParanoid" id="F2UAG6"/>
<reference evidence="15" key="1">
    <citation type="submission" date="2009-08" db="EMBL/GenBank/DDBJ databases">
        <title>Annotation of Salpingoeca rosetta.</title>
        <authorList>
            <consortium name="The Broad Institute Genome Sequencing Platform"/>
            <person name="Russ C."/>
            <person name="Cuomo C."/>
            <person name="Burger G."/>
            <person name="Gray M.W."/>
            <person name="Holland P.W.H."/>
            <person name="King N."/>
            <person name="Lang F.B.F."/>
            <person name="Roger A.J."/>
            <person name="Ruiz-Trillo I."/>
            <person name="Young S.K."/>
            <person name="Zeng Q."/>
            <person name="Gargeya S."/>
            <person name="Alvarado L."/>
            <person name="Berlin A."/>
            <person name="Chapman S.B."/>
            <person name="Chen Z."/>
            <person name="Freedman E."/>
            <person name="Gellesch M."/>
            <person name="Goldberg J."/>
            <person name="Griggs A."/>
            <person name="Gujja S."/>
            <person name="Heilman E."/>
            <person name="Heiman D."/>
            <person name="Howarth C."/>
            <person name="Mehta T."/>
            <person name="Neiman D."/>
            <person name="Pearson M."/>
            <person name="Roberts A."/>
            <person name="Saif S."/>
            <person name="Shea T."/>
            <person name="Shenoy N."/>
            <person name="Sisk P."/>
            <person name="Stolte C."/>
            <person name="Sykes S."/>
            <person name="White J."/>
            <person name="Yandava C."/>
            <person name="Haas B."/>
            <person name="Nusbaum C."/>
            <person name="Birren B."/>
        </authorList>
    </citation>
    <scope>NUCLEOTIDE SEQUENCE [LARGE SCALE GENOMIC DNA]</scope>
    <source>
        <strain evidence="15">ATCC 50818</strain>
    </source>
</reference>
<organism evidence="16">
    <name type="scientific">Salpingoeca rosetta (strain ATCC 50818 / BSB-021)</name>
    <dbReference type="NCBI Taxonomy" id="946362"/>
    <lineage>
        <taxon>Eukaryota</taxon>
        <taxon>Choanoflagellata</taxon>
        <taxon>Craspedida</taxon>
        <taxon>Salpingoecidae</taxon>
        <taxon>Salpingoeca</taxon>
    </lineage>
</organism>
<evidence type="ECO:0000256" key="13">
    <source>
        <dbReference type="RuleBase" id="RU000488"/>
    </source>
</evidence>
<keyword evidence="5" id="KW-0479">Metal-binding</keyword>
<evidence type="ECO:0000256" key="1">
    <source>
        <dbReference type="ARBA" id="ARBA00004448"/>
    </source>
</evidence>
<evidence type="ECO:0000256" key="6">
    <source>
        <dbReference type="ARBA" id="ARBA00022737"/>
    </source>
</evidence>
<dbReference type="GeneID" id="16074239"/>
<dbReference type="InterPro" id="IPR002067">
    <property type="entry name" value="MCP"/>
</dbReference>
<keyword evidence="7" id="KW-0999">Mitochondrion inner membrane</keyword>
<dbReference type="OMA" id="SIWHEAR"/>